<dbReference type="InterPro" id="IPR006059">
    <property type="entry name" value="SBP"/>
</dbReference>
<evidence type="ECO:0000313" key="1">
    <source>
        <dbReference type="EMBL" id="PIY62178.1"/>
    </source>
</evidence>
<dbReference type="PANTHER" id="PTHR43649:SF12">
    <property type="entry name" value="DIACETYLCHITOBIOSE BINDING PROTEIN DASA"/>
    <property type="match status" value="1"/>
</dbReference>
<accession>A0A2M7QA39</accession>
<organism evidence="1 2">
    <name type="scientific">Candidatus Uhrbacteria bacterium CG_4_10_14_0_8_um_filter_58_22</name>
    <dbReference type="NCBI Taxonomy" id="1975029"/>
    <lineage>
        <taxon>Bacteria</taxon>
        <taxon>Candidatus Uhriibacteriota</taxon>
    </lineage>
</organism>
<reference evidence="2" key="1">
    <citation type="submission" date="2017-09" db="EMBL/GenBank/DDBJ databases">
        <title>Depth-based differentiation of microbial function through sediment-hosted aquifers and enrichment of novel symbionts in the deep terrestrial subsurface.</title>
        <authorList>
            <person name="Probst A.J."/>
            <person name="Ladd B."/>
            <person name="Jarett J.K."/>
            <person name="Geller-Mcgrath D.E."/>
            <person name="Sieber C.M.K."/>
            <person name="Emerson J.B."/>
            <person name="Anantharaman K."/>
            <person name="Thomas B.C."/>
            <person name="Malmstrom R."/>
            <person name="Stieglmeier M."/>
            <person name="Klingl A."/>
            <person name="Woyke T."/>
            <person name="Ryan C.M."/>
            <person name="Banfield J.F."/>
        </authorList>
    </citation>
    <scope>NUCLEOTIDE SEQUENCE [LARGE SCALE GENOMIC DNA]</scope>
</reference>
<dbReference type="Proteomes" id="UP000230973">
    <property type="component" value="Unassembled WGS sequence"/>
</dbReference>
<proteinExistence type="predicted"/>
<evidence type="ECO:0008006" key="3">
    <source>
        <dbReference type="Google" id="ProtNLM"/>
    </source>
</evidence>
<gene>
    <name evidence="1" type="ORF">COY93_03620</name>
</gene>
<dbReference type="SUPFAM" id="SSF53850">
    <property type="entry name" value="Periplasmic binding protein-like II"/>
    <property type="match status" value="1"/>
</dbReference>
<dbReference type="AlphaFoldDB" id="A0A2M7QA39"/>
<dbReference type="PROSITE" id="PS51257">
    <property type="entry name" value="PROKAR_LIPOPROTEIN"/>
    <property type="match status" value="1"/>
</dbReference>
<dbReference type="PANTHER" id="PTHR43649">
    <property type="entry name" value="ARABINOSE-BINDING PROTEIN-RELATED"/>
    <property type="match status" value="1"/>
</dbReference>
<comment type="caution">
    <text evidence="1">The sequence shown here is derived from an EMBL/GenBank/DDBJ whole genome shotgun (WGS) entry which is preliminary data.</text>
</comment>
<protein>
    <recommendedName>
        <fullName evidence="3">Sugar ABC transporter substrate-binding protein</fullName>
    </recommendedName>
</protein>
<dbReference type="Gene3D" id="3.40.190.10">
    <property type="entry name" value="Periplasmic binding protein-like II"/>
    <property type="match status" value="1"/>
</dbReference>
<sequence length="476" mass="53399">MMAHSAKRMLTATLRHTTLLVLAAGLLLSGFGCRTQDQSVVERTKPLVLKVWRVFDDTDSFRDIIADYQLLHPHIRIEYRKFRYEEYRKELLNAIAEGRGPDIISLHNTWLPEWQARLLPSPTTLSMPFTEIRGSIKKEKFSVLRNVPGLTVSQLANDFLDVVSRDAVLLAPQDDPQAPFVPKVYGAPLSVDSLVMFYNRDMLNANGLAKPASHWAEFQEQVKKIVRLDEVGTIIQPAASIGTADNVERSSDLLAVLMMQNSAQMADGNGIATFDRFPPDLPPREMTPGAEALVFFSDFANPQKEVYTWNDKMPDSLAAFASGKTAFFFGYSYHLAAIRLSNPQLNLGIAPLPQILGNQPVNYANYWLETVSAETKYPNESWDFVRFATSAEEAQKYLTRTNKPTALRSLVNSQLENIDLSVFAGQLPSSTSWYRGNDALATEESFREMVRQMHATEADPNKIVELGATKMNQTLD</sequence>
<dbReference type="EMBL" id="PFLC01000050">
    <property type="protein sequence ID" value="PIY62178.1"/>
    <property type="molecule type" value="Genomic_DNA"/>
</dbReference>
<dbReference type="Pfam" id="PF13416">
    <property type="entry name" value="SBP_bac_8"/>
    <property type="match status" value="1"/>
</dbReference>
<evidence type="ECO:0000313" key="2">
    <source>
        <dbReference type="Proteomes" id="UP000230973"/>
    </source>
</evidence>
<dbReference type="InterPro" id="IPR050490">
    <property type="entry name" value="Bact_solute-bd_prot1"/>
</dbReference>
<name>A0A2M7QA39_9BACT</name>